<dbReference type="AlphaFoldDB" id="A0A0G8V2N2"/>
<name>A0A0G8V2N2_XANPE</name>
<organism evidence="2 6">
    <name type="scientific">Xanthomonas perforans</name>
    <dbReference type="NCBI Taxonomy" id="442694"/>
    <lineage>
        <taxon>Bacteria</taxon>
        <taxon>Pseudomonadati</taxon>
        <taxon>Pseudomonadota</taxon>
        <taxon>Gammaproteobacteria</taxon>
        <taxon>Lysobacterales</taxon>
        <taxon>Lysobacteraceae</taxon>
        <taxon>Xanthomonas</taxon>
    </lineage>
</organism>
<reference evidence="1 4" key="1">
    <citation type="submission" date="2015-02" db="EMBL/GenBank/DDBJ databases">
        <title>Whole genome sequencing of multiple isolates of three species of pepper and tomato-infecting xanthomonads reveals genetic diversity in field strains and pinpoints effectors responsible for host specificity.</title>
        <authorList>
            <person name="Schwartz A."/>
            <person name="Dahlbeck D."/>
            <person name="Staskawicz B."/>
            <person name="Bart R."/>
            <person name="Potnis N."/>
            <person name="Minsavage G."/>
            <person name="Timilsina S."/>
            <person name="Goss E."/>
            <person name="Jones J."/>
            <person name="Vallad G."/>
            <person name="Barak J."/>
            <person name="Miller S."/>
            <person name="Ritchie D."/>
            <person name="Martins J.Jr."/>
            <person name="Patane J.S."/>
            <person name="Setubal J.C."/>
        </authorList>
    </citation>
    <scope>NUCLEOTIDE SEQUENCE [LARGE SCALE GENOMIC DNA]</scope>
    <source>
        <strain evidence="1 4">Xp3-15</strain>
    </source>
</reference>
<protein>
    <submittedName>
        <fullName evidence="2">Uncharacterized protein</fullName>
    </submittedName>
</protein>
<keyword evidence="4" id="KW-1185">Reference proteome</keyword>
<evidence type="ECO:0000313" key="2">
    <source>
        <dbReference type="EMBL" id="NEL77388.1"/>
    </source>
</evidence>
<dbReference type="Proteomes" id="UP000035369">
    <property type="component" value="Unassembled WGS sequence"/>
</dbReference>
<evidence type="ECO:0000313" key="4">
    <source>
        <dbReference type="Proteomes" id="UP000035369"/>
    </source>
</evidence>
<dbReference type="EMBL" id="PUUL01000078">
    <property type="protein sequence ID" value="RXD52964.1"/>
    <property type="molecule type" value="Genomic_DNA"/>
</dbReference>
<evidence type="ECO:0000313" key="1">
    <source>
        <dbReference type="EMBL" id="KLC00664.1"/>
    </source>
</evidence>
<dbReference type="RefSeq" id="WP_015462664.1">
    <property type="nucleotide sequence ID" value="NZ_CP018476.1"/>
</dbReference>
<sequence length="213" mass="23694">MSIFDADDLVSSTFAPVITIRPEIRTMNRPKKTRYIPANAEAREFPQAGVVAYCYGNGVRYALLAYKGRQIRAALNLAFTTAEQRDRHLTSYIERQAANENAKRERRETGHGLAVGDIVYETYGYEQTNVHFYEVTRVPSARSAVVCEIEAEKTEAGEKAMAGTAVPRPGVFKAGAMPRMHRAAYLHVLSGGAGHHGSLSKWDGRPKDYSSYY</sequence>
<evidence type="ECO:0000313" key="6">
    <source>
        <dbReference type="Proteomes" id="UP000471082"/>
    </source>
</evidence>
<dbReference type="EMBL" id="JAAGYU010000062">
    <property type="protein sequence ID" value="NEL77388.1"/>
    <property type="molecule type" value="Genomic_DNA"/>
</dbReference>
<proteinExistence type="predicted"/>
<dbReference type="EMBL" id="JZUY01000088">
    <property type="protein sequence ID" value="KLC00664.1"/>
    <property type="molecule type" value="Genomic_DNA"/>
</dbReference>
<evidence type="ECO:0000313" key="3">
    <source>
        <dbReference type="EMBL" id="RXD52964.1"/>
    </source>
</evidence>
<dbReference type="GeneID" id="61780167"/>
<dbReference type="Proteomes" id="UP000471082">
    <property type="component" value="Unassembled WGS sequence"/>
</dbReference>
<comment type="caution">
    <text evidence="2">The sequence shown here is derived from an EMBL/GenBank/DDBJ whole genome shotgun (WGS) entry which is preliminary data.</text>
</comment>
<accession>A0A0G8V2N2</accession>
<gene>
    <name evidence="3" type="ORF">DB769_13855</name>
    <name evidence="2" type="ORF">G3W61_14195</name>
    <name evidence="1" type="ORF">XP315_23885</name>
</gene>
<reference evidence="3 5" key="2">
    <citation type="submission" date="2018-02" db="EMBL/GenBank/DDBJ databases">
        <title>Characterization of Xanthomonas diversity in transplant houses and field plants.</title>
        <authorList>
            <person name="Abrahamian P."/>
            <person name="Timilsina S."/>
            <person name="Minsavage G.V."/>
            <person name="Goss E.M."/>
            <person name="Jones J.B."/>
            <person name="Vallad G.E."/>
        </authorList>
    </citation>
    <scope>NUCLEOTIDE SEQUENCE [LARGE SCALE GENOMIC DNA]</scope>
    <source>
        <strain evidence="3 5">GEV2132</strain>
    </source>
</reference>
<dbReference type="KEGG" id="xpe:BJD13_24045"/>
<reference evidence="2 6" key="3">
    <citation type="submission" date="2019-11" db="EMBL/GenBank/DDBJ databases">
        <title>Genome-resolved metagenomics to study the prevalence of co-infection and intraspecific heterogeneity among plant pathogen metapopulations.</title>
        <authorList>
            <person name="Newberry E."/>
            <person name="Bhandari R."/>
            <person name="Kemble J."/>
            <person name="Sikora E."/>
            <person name="Potnis N."/>
        </authorList>
    </citation>
    <scope>NUCLEOTIDE SEQUENCE [LARGE SCALE GENOMIC DNA]</scope>
    <source>
        <strain evidence="2">Xp_Tom_Tuscaloosa_18b</strain>
    </source>
</reference>
<dbReference type="Proteomes" id="UP000289372">
    <property type="component" value="Unassembled WGS sequence"/>
</dbReference>
<evidence type="ECO:0000313" key="5">
    <source>
        <dbReference type="Proteomes" id="UP000289372"/>
    </source>
</evidence>